<dbReference type="EMBL" id="VZTA01012445">
    <property type="protein sequence ID" value="NXA63550.1"/>
    <property type="molecule type" value="Genomic_DNA"/>
</dbReference>
<accession>A0A7K7XDJ8</accession>
<name>A0A7K7XDJ8_9PASS</name>
<feature type="region of interest" description="Disordered" evidence="1">
    <location>
        <begin position="158"/>
        <end position="292"/>
    </location>
</feature>
<dbReference type="GO" id="GO:0045660">
    <property type="term" value="P:positive regulation of neutrophil differentiation"/>
    <property type="evidence" value="ECO:0007669"/>
    <property type="project" value="TreeGrafter"/>
</dbReference>
<feature type="chain" id="PRO_5029444608" evidence="3">
    <location>
        <begin position="22"/>
        <end position="292"/>
    </location>
</feature>
<feature type="non-terminal residue" evidence="4">
    <location>
        <position position="292"/>
    </location>
</feature>
<organism evidence="4 5">
    <name type="scientific">Mohoua ochrocephala</name>
    <dbReference type="NCBI Taxonomy" id="874463"/>
    <lineage>
        <taxon>Eukaryota</taxon>
        <taxon>Metazoa</taxon>
        <taxon>Chordata</taxon>
        <taxon>Craniata</taxon>
        <taxon>Vertebrata</taxon>
        <taxon>Euteleostomi</taxon>
        <taxon>Archelosauria</taxon>
        <taxon>Archosauria</taxon>
        <taxon>Dinosauria</taxon>
        <taxon>Saurischia</taxon>
        <taxon>Theropoda</taxon>
        <taxon>Coelurosauria</taxon>
        <taxon>Aves</taxon>
        <taxon>Neognathae</taxon>
        <taxon>Neoaves</taxon>
        <taxon>Telluraves</taxon>
        <taxon>Australaves</taxon>
        <taxon>Passeriformes</taxon>
        <taxon>Meliphagoidea</taxon>
        <taxon>Acanthizidae</taxon>
        <taxon>Mohoua</taxon>
    </lineage>
</organism>
<feature type="compositionally biased region" description="Basic and acidic residues" evidence="1">
    <location>
        <begin position="256"/>
        <end position="266"/>
    </location>
</feature>
<dbReference type="Proteomes" id="UP000586926">
    <property type="component" value="Unassembled WGS sequence"/>
</dbReference>
<feature type="non-terminal residue" evidence="4">
    <location>
        <position position="1"/>
    </location>
</feature>
<gene>
    <name evidence="4" type="primary">Evi2b</name>
    <name evidence="4" type="ORF">MOHOCH_R14721</name>
</gene>
<evidence type="ECO:0000313" key="4">
    <source>
        <dbReference type="EMBL" id="NXA63550.1"/>
    </source>
</evidence>
<evidence type="ECO:0000256" key="1">
    <source>
        <dbReference type="SAM" id="MobiDB-lite"/>
    </source>
</evidence>
<feature type="signal peptide" evidence="3">
    <location>
        <begin position="1"/>
        <end position="21"/>
    </location>
</feature>
<evidence type="ECO:0000256" key="3">
    <source>
        <dbReference type="SAM" id="SignalP"/>
    </source>
</evidence>
<feature type="compositionally biased region" description="Pro residues" evidence="1">
    <location>
        <begin position="226"/>
        <end position="243"/>
    </location>
</feature>
<keyword evidence="2" id="KW-1133">Transmembrane helix</keyword>
<evidence type="ECO:0000313" key="5">
    <source>
        <dbReference type="Proteomes" id="UP000586926"/>
    </source>
</evidence>
<dbReference type="GO" id="GO:2000035">
    <property type="term" value="P:regulation of stem cell division"/>
    <property type="evidence" value="ECO:0007669"/>
    <property type="project" value="TreeGrafter"/>
</dbReference>
<dbReference type="InterPro" id="IPR033239">
    <property type="entry name" value="EVI2B"/>
</dbReference>
<reference evidence="4 5" key="1">
    <citation type="submission" date="2019-09" db="EMBL/GenBank/DDBJ databases">
        <title>Bird 10,000 Genomes (B10K) Project - Family phase.</title>
        <authorList>
            <person name="Zhang G."/>
        </authorList>
    </citation>
    <scope>NUCLEOTIDE SEQUENCE [LARGE SCALE GENOMIC DNA]</scope>
    <source>
        <strain evidence="4">B10K-DU-030-22</strain>
        <tissue evidence="4">Blood</tissue>
    </source>
</reference>
<sequence>MASNQVILALFCGEIWRSLSAAAPHHAAMTESHKYTTARSPRADKALLYQLQATGPSLYQSDTSPAVTEPEAFPGEKEAEDGNWVAALIIGIILTGMMLAIIIILLWKCCMRPALAESHWAGRSPFADGDTPELFMDSDQGTKRSSVLFMLPWKGKRSTNLQEDPTVSENPLPHTTSTENGQLPPPAAGCSGAGTVPAPAPAPEPASTAADSCPAPEPASTAADSCPPPDTPPESSDLPPPPDWLREPSEEPSSDPSKHSALHSETEEPLPPPPELLIQDTHETLPQPEHPL</sequence>
<proteinExistence type="predicted"/>
<feature type="compositionally biased region" description="Polar residues" evidence="1">
    <location>
        <begin position="158"/>
        <end position="181"/>
    </location>
</feature>
<dbReference type="PANTHER" id="PTHR15384">
    <property type="entry name" value="PROTEIN EVI2B"/>
    <property type="match status" value="1"/>
</dbReference>
<keyword evidence="5" id="KW-1185">Reference proteome</keyword>
<keyword evidence="3" id="KW-0732">Signal</keyword>
<keyword evidence="2" id="KW-0812">Transmembrane</keyword>
<dbReference type="AlphaFoldDB" id="A0A7K7XDJ8"/>
<dbReference type="PANTHER" id="PTHR15384:SF0">
    <property type="entry name" value="PROTEIN EVI2B"/>
    <property type="match status" value="1"/>
</dbReference>
<evidence type="ECO:0000256" key="2">
    <source>
        <dbReference type="SAM" id="Phobius"/>
    </source>
</evidence>
<keyword evidence="2" id="KW-0472">Membrane</keyword>
<feature type="transmembrane region" description="Helical" evidence="2">
    <location>
        <begin position="84"/>
        <end position="107"/>
    </location>
</feature>
<comment type="caution">
    <text evidence="4">The sequence shown here is derived from an EMBL/GenBank/DDBJ whole genome shotgun (WGS) entry which is preliminary data.</text>
</comment>
<protein>
    <submittedName>
        <fullName evidence="4">EVI2B protein</fullName>
    </submittedName>
</protein>